<evidence type="ECO:0000313" key="1">
    <source>
        <dbReference type="EMBL" id="VDM37461.1"/>
    </source>
</evidence>
<dbReference type="Proteomes" id="UP000050794">
    <property type="component" value="Unassembled WGS sequence"/>
</dbReference>
<reference evidence="3" key="1">
    <citation type="submission" date="2016-06" db="UniProtKB">
        <authorList>
            <consortium name="WormBaseParasite"/>
        </authorList>
    </citation>
    <scope>IDENTIFICATION</scope>
</reference>
<proteinExistence type="predicted"/>
<accession>A0A183UCE7</accession>
<name>A0A183UCE7_TOXCA</name>
<gene>
    <name evidence="1" type="ORF">TCNE_LOCUS6167</name>
</gene>
<evidence type="ECO:0000313" key="2">
    <source>
        <dbReference type="Proteomes" id="UP000050794"/>
    </source>
</evidence>
<keyword evidence="2" id="KW-1185">Reference proteome</keyword>
<sequence>MAKRFHVGAPGGAATIFITASRAAYRDAPLEGGPKGQLCYANAAFFIVVWAVRVPCHGIRLCTDPPTNRPRRNCGCCSPAAIYRIHRYKPFELVKVT</sequence>
<dbReference type="EMBL" id="UYWY01019448">
    <property type="protein sequence ID" value="VDM37461.1"/>
    <property type="molecule type" value="Genomic_DNA"/>
</dbReference>
<evidence type="ECO:0000313" key="3">
    <source>
        <dbReference type="WBParaSite" id="TCNE_0000616701-mRNA-1"/>
    </source>
</evidence>
<dbReference type="WBParaSite" id="TCNE_0000616701-mRNA-1">
    <property type="protein sequence ID" value="TCNE_0000616701-mRNA-1"/>
    <property type="gene ID" value="TCNE_0000616701"/>
</dbReference>
<organism evidence="2 3">
    <name type="scientific">Toxocara canis</name>
    <name type="common">Canine roundworm</name>
    <dbReference type="NCBI Taxonomy" id="6265"/>
    <lineage>
        <taxon>Eukaryota</taxon>
        <taxon>Metazoa</taxon>
        <taxon>Ecdysozoa</taxon>
        <taxon>Nematoda</taxon>
        <taxon>Chromadorea</taxon>
        <taxon>Rhabditida</taxon>
        <taxon>Spirurina</taxon>
        <taxon>Ascaridomorpha</taxon>
        <taxon>Ascaridoidea</taxon>
        <taxon>Toxocaridae</taxon>
        <taxon>Toxocara</taxon>
    </lineage>
</organism>
<dbReference type="AlphaFoldDB" id="A0A183UCE7"/>
<protein>
    <submittedName>
        <fullName evidence="3">Secreted protein</fullName>
    </submittedName>
</protein>
<reference evidence="1 2" key="2">
    <citation type="submission" date="2018-11" db="EMBL/GenBank/DDBJ databases">
        <authorList>
            <consortium name="Pathogen Informatics"/>
        </authorList>
    </citation>
    <scope>NUCLEOTIDE SEQUENCE [LARGE SCALE GENOMIC DNA]</scope>
</reference>